<feature type="compositionally biased region" description="Basic and acidic residues" evidence="2">
    <location>
        <begin position="50"/>
        <end position="65"/>
    </location>
</feature>
<name>A0AA39VHH9_ACESA</name>
<feature type="compositionally biased region" description="Acidic residues" evidence="2">
    <location>
        <begin position="298"/>
        <end position="307"/>
    </location>
</feature>
<comment type="caution">
    <text evidence="3">The sequence shown here is derived from an EMBL/GenBank/DDBJ whole genome shotgun (WGS) entry which is preliminary data.</text>
</comment>
<feature type="region of interest" description="Disordered" evidence="2">
    <location>
        <begin position="40"/>
        <end position="101"/>
    </location>
</feature>
<sequence length="329" mass="36699">MIFLPPITDTERRFAVTSMSNAKTLLPNNADAMQRLRDEMARKRAAKRSQSVDKSKEGDAAEHVHIYTSSPERATGQKRQRKDSTVDAGKKVGPSSKKKAVETFEPDSSMVLLSSGISSFGDPVGFLSRSSEFLLDVDEEILKKKKLEDVIDTSVLSAFQALQAQLYLRDRYKSTNDKCQKLKKVNDVLKADKAKADAHLNDLEQKVSVLENNLKSMEEERDRHREESTKARAMVAEKDGQVASLEDQITSIASIAICKARAELFKEYLSGQHINWDRAEMQEVIDTCDEMLRLEGSSPEEEADAGENADKTFEQSPSVNDNAANPPID</sequence>
<evidence type="ECO:0000256" key="1">
    <source>
        <dbReference type="SAM" id="Coils"/>
    </source>
</evidence>
<reference evidence="3" key="2">
    <citation type="submission" date="2023-06" db="EMBL/GenBank/DDBJ databases">
        <authorList>
            <person name="Swenson N.G."/>
            <person name="Wegrzyn J.L."/>
            <person name="Mcevoy S.L."/>
        </authorList>
    </citation>
    <scope>NUCLEOTIDE SEQUENCE</scope>
    <source>
        <strain evidence="3">NS2018</strain>
        <tissue evidence="3">Leaf</tissue>
    </source>
</reference>
<feature type="compositionally biased region" description="Polar residues" evidence="2">
    <location>
        <begin position="314"/>
        <end position="323"/>
    </location>
</feature>
<dbReference type="EMBL" id="JAUESC010000384">
    <property type="protein sequence ID" value="KAK0580585.1"/>
    <property type="molecule type" value="Genomic_DNA"/>
</dbReference>
<accession>A0AA39VHH9</accession>
<feature type="coiled-coil region" evidence="1">
    <location>
        <begin position="186"/>
        <end position="234"/>
    </location>
</feature>
<evidence type="ECO:0000313" key="4">
    <source>
        <dbReference type="Proteomes" id="UP001168877"/>
    </source>
</evidence>
<reference evidence="3" key="1">
    <citation type="journal article" date="2022" name="Plant J.">
        <title>Strategies of tolerance reflected in two North American maple genomes.</title>
        <authorList>
            <person name="McEvoy S.L."/>
            <person name="Sezen U.U."/>
            <person name="Trouern-Trend A."/>
            <person name="McMahon S.M."/>
            <person name="Schaberg P.G."/>
            <person name="Yang J."/>
            <person name="Wegrzyn J.L."/>
            <person name="Swenson N.G."/>
        </authorList>
    </citation>
    <scope>NUCLEOTIDE SEQUENCE</scope>
    <source>
        <strain evidence="3">NS2018</strain>
    </source>
</reference>
<dbReference type="Proteomes" id="UP001168877">
    <property type="component" value="Unassembled WGS sequence"/>
</dbReference>
<proteinExistence type="predicted"/>
<evidence type="ECO:0000313" key="3">
    <source>
        <dbReference type="EMBL" id="KAK0580585.1"/>
    </source>
</evidence>
<keyword evidence="1" id="KW-0175">Coiled coil</keyword>
<dbReference type="AlphaFoldDB" id="A0AA39VHH9"/>
<feature type="region of interest" description="Disordered" evidence="2">
    <location>
        <begin position="293"/>
        <end position="329"/>
    </location>
</feature>
<evidence type="ECO:0000256" key="2">
    <source>
        <dbReference type="SAM" id="MobiDB-lite"/>
    </source>
</evidence>
<protein>
    <submittedName>
        <fullName evidence="3">Uncharacterized protein</fullName>
    </submittedName>
</protein>
<organism evidence="3 4">
    <name type="scientific">Acer saccharum</name>
    <name type="common">Sugar maple</name>
    <dbReference type="NCBI Taxonomy" id="4024"/>
    <lineage>
        <taxon>Eukaryota</taxon>
        <taxon>Viridiplantae</taxon>
        <taxon>Streptophyta</taxon>
        <taxon>Embryophyta</taxon>
        <taxon>Tracheophyta</taxon>
        <taxon>Spermatophyta</taxon>
        <taxon>Magnoliopsida</taxon>
        <taxon>eudicotyledons</taxon>
        <taxon>Gunneridae</taxon>
        <taxon>Pentapetalae</taxon>
        <taxon>rosids</taxon>
        <taxon>malvids</taxon>
        <taxon>Sapindales</taxon>
        <taxon>Sapindaceae</taxon>
        <taxon>Hippocastanoideae</taxon>
        <taxon>Acereae</taxon>
        <taxon>Acer</taxon>
    </lineage>
</organism>
<keyword evidence="4" id="KW-1185">Reference proteome</keyword>
<gene>
    <name evidence="3" type="ORF">LWI29_003774</name>
</gene>